<evidence type="ECO:0000313" key="2">
    <source>
        <dbReference type="EMBL" id="SUC11360.1"/>
    </source>
</evidence>
<dbReference type="OrthoDB" id="1068891at2"/>
<evidence type="ECO:0000313" key="3">
    <source>
        <dbReference type="Proteomes" id="UP000254235"/>
    </source>
</evidence>
<dbReference type="InterPro" id="IPR026444">
    <property type="entry name" value="Secre_tail"/>
</dbReference>
<gene>
    <name evidence="2" type="ORF">NCTC13043_00204</name>
</gene>
<dbReference type="NCBIfam" id="TIGR04183">
    <property type="entry name" value="Por_Secre_tail"/>
    <property type="match status" value="1"/>
</dbReference>
<name>A0A379EY99_9BACT</name>
<dbReference type="GeneID" id="78569945"/>
<reference evidence="2 3" key="1">
    <citation type="submission" date="2018-06" db="EMBL/GenBank/DDBJ databases">
        <authorList>
            <consortium name="Pathogen Informatics"/>
            <person name="Doyle S."/>
        </authorList>
    </citation>
    <scope>NUCLEOTIDE SEQUENCE [LARGE SCALE GENOMIC DNA]</scope>
    <source>
        <strain evidence="2 3">NCTC13043</strain>
    </source>
</reference>
<accession>A0A379EY99</accession>
<feature type="signal peptide" evidence="1">
    <location>
        <begin position="1"/>
        <end position="23"/>
    </location>
</feature>
<organism evidence="2 3">
    <name type="scientific">Prevotella pallens</name>
    <dbReference type="NCBI Taxonomy" id="60133"/>
    <lineage>
        <taxon>Bacteria</taxon>
        <taxon>Pseudomonadati</taxon>
        <taxon>Bacteroidota</taxon>
        <taxon>Bacteroidia</taxon>
        <taxon>Bacteroidales</taxon>
        <taxon>Prevotellaceae</taxon>
        <taxon>Prevotella</taxon>
    </lineage>
</organism>
<keyword evidence="1" id="KW-0732">Signal</keyword>
<feature type="chain" id="PRO_5016937187" evidence="1">
    <location>
        <begin position="24"/>
        <end position="161"/>
    </location>
</feature>
<dbReference type="EMBL" id="UGTP01000001">
    <property type="protein sequence ID" value="SUC11360.1"/>
    <property type="molecule type" value="Genomic_DNA"/>
</dbReference>
<sequence>MKRNTFLAVLTVIMTMSFSQTYAQTQLVVTPHSGDVGKYAITDIQKITFDANGMHIIGSKFSVEPVWKLSVIKGIKFVSTPSGIGKVGNTEAEKIKMSQRGDMIYFNGLGAEKAEVAIFDLNGQTLLRAKVSDGEGIEVSNLHNGVFIIKLKNTTFKFVKQ</sequence>
<evidence type="ECO:0000256" key="1">
    <source>
        <dbReference type="SAM" id="SignalP"/>
    </source>
</evidence>
<dbReference type="Proteomes" id="UP000254235">
    <property type="component" value="Unassembled WGS sequence"/>
</dbReference>
<dbReference type="RefSeq" id="WP_115082715.1">
    <property type="nucleotide sequence ID" value="NZ_CAUOZC010000037.1"/>
</dbReference>
<proteinExistence type="predicted"/>
<protein>
    <submittedName>
        <fullName evidence="2">Por secretion system C-terminal sorting domain</fullName>
    </submittedName>
</protein>
<dbReference type="AlphaFoldDB" id="A0A379EY99"/>